<dbReference type="EMBL" id="LJSK01000426">
    <property type="protein sequence ID" value="KPI83163.1"/>
    <property type="molecule type" value="Genomic_DNA"/>
</dbReference>
<gene>
    <name evidence="8" type="ORF">ABL78_7818</name>
</gene>
<evidence type="ECO:0000256" key="5">
    <source>
        <dbReference type="ARBA" id="ARBA00022989"/>
    </source>
</evidence>
<comment type="subcellular location">
    <subcellularLocation>
        <location evidence="1">Membrane</location>
        <topology evidence="1">Multi-pass membrane protein</topology>
    </subcellularLocation>
</comment>
<feature type="transmembrane region" description="Helical" evidence="7">
    <location>
        <begin position="417"/>
        <end position="435"/>
    </location>
</feature>
<comment type="caution">
    <text evidence="8">The sequence shown here is derived from an EMBL/GenBank/DDBJ whole genome shotgun (WGS) entry which is preliminary data.</text>
</comment>
<keyword evidence="3" id="KW-0813">Transport</keyword>
<organism evidence="8 9">
    <name type="scientific">Leptomonas seymouri</name>
    <dbReference type="NCBI Taxonomy" id="5684"/>
    <lineage>
        <taxon>Eukaryota</taxon>
        <taxon>Discoba</taxon>
        <taxon>Euglenozoa</taxon>
        <taxon>Kinetoplastea</taxon>
        <taxon>Metakinetoplastina</taxon>
        <taxon>Trypanosomatida</taxon>
        <taxon>Trypanosomatidae</taxon>
        <taxon>Leishmaniinae</taxon>
        <taxon>Leptomonas</taxon>
    </lineage>
</organism>
<proteinExistence type="inferred from homology"/>
<feature type="transmembrane region" description="Helical" evidence="7">
    <location>
        <begin position="289"/>
        <end position="308"/>
    </location>
</feature>
<keyword evidence="5 7" id="KW-1133">Transmembrane helix</keyword>
<dbReference type="OrthoDB" id="754047at2759"/>
<feature type="transmembrane region" description="Helical" evidence="7">
    <location>
        <begin position="84"/>
        <end position="104"/>
    </location>
</feature>
<evidence type="ECO:0000313" key="8">
    <source>
        <dbReference type="EMBL" id="KPI83163.1"/>
    </source>
</evidence>
<dbReference type="Pfam" id="PF03092">
    <property type="entry name" value="BT1"/>
    <property type="match status" value="1"/>
</dbReference>
<dbReference type="Gene3D" id="1.20.1250.20">
    <property type="entry name" value="MFS general substrate transporter like domains"/>
    <property type="match status" value="1"/>
</dbReference>
<feature type="transmembrane region" description="Helical" evidence="7">
    <location>
        <begin position="357"/>
        <end position="378"/>
    </location>
</feature>
<protein>
    <submittedName>
        <fullName evidence="8">Putative biopterin transporter</fullName>
    </submittedName>
</protein>
<evidence type="ECO:0000256" key="6">
    <source>
        <dbReference type="ARBA" id="ARBA00023136"/>
    </source>
</evidence>
<evidence type="ECO:0000256" key="7">
    <source>
        <dbReference type="SAM" id="Phobius"/>
    </source>
</evidence>
<evidence type="ECO:0000313" key="9">
    <source>
        <dbReference type="Proteomes" id="UP000038009"/>
    </source>
</evidence>
<evidence type="ECO:0000256" key="4">
    <source>
        <dbReference type="ARBA" id="ARBA00022692"/>
    </source>
</evidence>
<feature type="transmembrane region" description="Helical" evidence="7">
    <location>
        <begin position="385"/>
        <end position="405"/>
    </location>
</feature>
<feature type="non-terminal residue" evidence="8">
    <location>
        <position position="538"/>
    </location>
</feature>
<evidence type="ECO:0000256" key="3">
    <source>
        <dbReference type="ARBA" id="ARBA00022448"/>
    </source>
</evidence>
<dbReference type="InterPro" id="IPR004324">
    <property type="entry name" value="FBT"/>
</dbReference>
<dbReference type="InterPro" id="IPR039309">
    <property type="entry name" value="BT1"/>
</dbReference>
<dbReference type="PANTHER" id="PTHR31585:SF51">
    <property type="entry name" value="TRANSPORTER, PUTATIVE-RELATED"/>
    <property type="match status" value="1"/>
</dbReference>
<dbReference type="SUPFAM" id="SSF103473">
    <property type="entry name" value="MFS general substrate transporter"/>
    <property type="match status" value="1"/>
</dbReference>
<dbReference type="PANTHER" id="PTHR31585">
    <property type="entry name" value="FOLATE-BIOPTERIN TRANSPORTER 1, CHLOROPLASTIC"/>
    <property type="match status" value="1"/>
</dbReference>
<dbReference type="VEuPathDB" id="TriTrypDB:Lsey_0426_0060"/>
<dbReference type="NCBIfam" id="TIGR00788">
    <property type="entry name" value="fbt"/>
    <property type="match status" value="1"/>
</dbReference>
<dbReference type="GO" id="GO:0016020">
    <property type="term" value="C:membrane"/>
    <property type="evidence" value="ECO:0007669"/>
    <property type="project" value="UniProtKB-SubCell"/>
</dbReference>
<sequence>MRFSIQPMLTGRYGLSGAMYQRLSSLYALGWSVNSFFTAIADTFAIFGYTKRWYCVVCTVGGGVFALLYALLPAEESSATPAAAFMFLTALFLANVDTFAQAIYSRRIRRSPASGAALVSWAWGCALFGAMVAAAVQGPLSDNKLTHVGVYIVAGLLFALSFLFVFNVFGEQPNRVARVEDSKADYVRRRRVERAAAQQPVGHSERHFSTTEPGFAECEEAAAAPRVLGAEEELEGFVEPAVDSVLWGAVEVNRGVATRNWLMIAYCCLLTAAVVTTSVVTILGTRWQLLYTCIAVTVAVCGAAFATLPPVVARTITFVYFNNVFYLQLPGVLNTFYVAKPACLPNGPHFNFTFYNIMNGIIGNACSIIGLTLFAHYLHNFSYRGVMGASAIIIPLVSMFDLIILKRWNLAIGIPDHAMYIFGDAIIYEVVDMLLRMPTMLLMSRVAPRGSEAMVLALLGSVAHLGMSTSTAVGYLLLETIWPVVTRGKCDYGNAPWLVIAGHIVLPLVILPLSFLLLPASRICATLDEDGNEVNEVT</sequence>
<dbReference type="Proteomes" id="UP000038009">
    <property type="component" value="Unassembled WGS sequence"/>
</dbReference>
<keyword evidence="4 7" id="KW-0812">Transmembrane</keyword>
<comment type="similarity">
    <text evidence="2">Belongs to the major facilitator superfamily. Folate-biopterin transporter (TC 2.A.71) family.</text>
</comment>
<feature type="transmembrane region" description="Helical" evidence="7">
    <location>
        <begin position="53"/>
        <end position="72"/>
    </location>
</feature>
<keyword evidence="9" id="KW-1185">Reference proteome</keyword>
<evidence type="ECO:0000256" key="1">
    <source>
        <dbReference type="ARBA" id="ARBA00004141"/>
    </source>
</evidence>
<reference evidence="8 9" key="1">
    <citation type="journal article" date="2015" name="PLoS Pathog.">
        <title>Leptomonas seymouri: Adaptations to the Dixenous Life Cycle Analyzed by Genome Sequencing, Transcriptome Profiling and Co-infection with Leishmania donovani.</title>
        <authorList>
            <person name="Kraeva N."/>
            <person name="Butenko A."/>
            <person name="Hlavacova J."/>
            <person name="Kostygov A."/>
            <person name="Myskova J."/>
            <person name="Grybchuk D."/>
            <person name="Lestinova T."/>
            <person name="Votypka J."/>
            <person name="Volf P."/>
            <person name="Opperdoes F."/>
            <person name="Flegontov P."/>
            <person name="Lukes J."/>
            <person name="Yurchenko V."/>
        </authorList>
    </citation>
    <scope>NUCLEOTIDE SEQUENCE [LARGE SCALE GENOMIC DNA]</scope>
    <source>
        <strain evidence="8 9">ATCC 30220</strain>
    </source>
</reference>
<feature type="transmembrane region" description="Helical" evidence="7">
    <location>
        <begin position="497"/>
        <end position="518"/>
    </location>
</feature>
<keyword evidence="6 7" id="KW-0472">Membrane</keyword>
<feature type="transmembrane region" description="Helical" evidence="7">
    <location>
        <begin position="320"/>
        <end position="337"/>
    </location>
</feature>
<dbReference type="AlphaFoldDB" id="A0A0N1HZ06"/>
<feature type="transmembrane region" description="Helical" evidence="7">
    <location>
        <begin position="261"/>
        <end position="283"/>
    </location>
</feature>
<feature type="transmembrane region" description="Helical" evidence="7">
    <location>
        <begin position="20"/>
        <end position="41"/>
    </location>
</feature>
<dbReference type="InterPro" id="IPR036259">
    <property type="entry name" value="MFS_trans_sf"/>
</dbReference>
<feature type="transmembrane region" description="Helical" evidence="7">
    <location>
        <begin position="148"/>
        <end position="169"/>
    </location>
</feature>
<accession>A0A0N1HZ06</accession>
<evidence type="ECO:0000256" key="2">
    <source>
        <dbReference type="ARBA" id="ARBA00007015"/>
    </source>
</evidence>
<feature type="transmembrane region" description="Helical" evidence="7">
    <location>
        <begin position="455"/>
        <end position="477"/>
    </location>
</feature>
<name>A0A0N1HZ06_LEPSE</name>
<feature type="transmembrane region" description="Helical" evidence="7">
    <location>
        <begin position="116"/>
        <end position="136"/>
    </location>
</feature>